<feature type="signal peptide" evidence="1">
    <location>
        <begin position="1"/>
        <end position="25"/>
    </location>
</feature>
<dbReference type="NCBIfam" id="NF007458">
    <property type="entry name" value="PRK10030.1"/>
    <property type="match status" value="1"/>
</dbReference>
<evidence type="ECO:0000313" key="2">
    <source>
        <dbReference type="EMBL" id="MEJ8856088.1"/>
    </source>
</evidence>
<dbReference type="EMBL" id="JBBKZS010000006">
    <property type="protein sequence ID" value="MEJ8856088.1"/>
    <property type="molecule type" value="Genomic_DNA"/>
</dbReference>
<accession>A0ABU8XAM8</accession>
<dbReference type="InterPro" id="IPR024453">
    <property type="entry name" value="Peptidase_C92"/>
</dbReference>
<reference evidence="2 3" key="1">
    <citation type="submission" date="2024-03" db="EMBL/GenBank/DDBJ databases">
        <title>Novel species of the genus Variovorax.</title>
        <authorList>
            <person name="Liu Q."/>
            <person name="Xin Y.-H."/>
        </authorList>
    </citation>
    <scope>NUCLEOTIDE SEQUENCE [LARGE SCALE GENOMIC DNA]</scope>
    <source>
        <strain evidence="2 3">KACC 18901</strain>
    </source>
</reference>
<name>A0ABU8XAM8_9BURK</name>
<proteinExistence type="predicted"/>
<evidence type="ECO:0000313" key="3">
    <source>
        <dbReference type="Proteomes" id="UP001367030"/>
    </source>
</evidence>
<dbReference type="RefSeq" id="WP_340336164.1">
    <property type="nucleotide sequence ID" value="NZ_JBBKZS010000006.1"/>
</dbReference>
<comment type="caution">
    <text evidence="2">The sequence shown here is derived from an EMBL/GenBank/DDBJ whole genome shotgun (WGS) entry which is preliminary data.</text>
</comment>
<sequence>MSRSQTSAAVALATAFLAGGGTAQAAVLKDGDIIFHTSRSAQSVAVQRATGSRYSHMGMVLYRDGKPFVFEAVDTVRYTPLAQWTARGNGGHYVVKRLGDADAVLTPATLARLRTEAGAFEGRRYDLTFEWSDQRIYCSELVWKLYQRATGVRIGELARIRDFNLSDPAVRARMRERYGDQVPLDEPVISPVAMFDSPLLVTVERR</sequence>
<keyword evidence="1" id="KW-0732">Signal</keyword>
<keyword evidence="3" id="KW-1185">Reference proteome</keyword>
<organism evidence="2 3">
    <name type="scientific">Variovorax robiniae</name>
    <dbReference type="NCBI Taxonomy" id="1836199"/>
    <lineage>
        <taxon>Bacteria</taxon>
        <taxon>Pseudomonadati</taxon>
        <taxon>Pseudomonadota</taxon>
        <taxon>Betaproteobacteria</taxon>
        <taxon>Burkholderiales</taxon>
        <taxon>Comamonadaceae</taxon>
        <taxon>Variovorax</taxon>
    </lineage>
</organism>
<gene>
    <name evidence="2" type="ORF">WKW79_16025</name>
</gene>
<dbReference type="SUPFAM" id="SSF54001">
    <property type="entry name" value="Cysteine proteinases"/>
    <property type="match status" value="1"/>
</dbReference>
<protein>
    <submittedName>
        <fullName evidence="2">YiiX family permuted papain-like enzyme</fullName>
    </submittedName>
</protein>
<dbReference type="InterPro" id="IPR038765">
    <property type="entry name" value="Papain-like_cys_pep_sf"/>
</dbReference>
<dbReference type="Pfam" id="PF05708">
    <property type="entry name" value="Peptidase_C92"/>
    <property type="match status" value="1"/>
</dbReference>
<dbReference type="Proteomes" id="UP001367030">
    <property type="component" value="Unassembled WGS sequence"/>
</dbReference>
<dbReference type="Gene3D" id="3.90.1720.10">
    <property type="entry name" value="endopeptidase domain like (from Nostoc punctiforme)"/>
    <property type="match status" value="1"/>
</dbReference>
<evidence type="ECO:0000256" key="1">
    <source>
        <dbReference type="SAM" id="SignalP"/>
    </source>
</evidence>
<feature type="chain" id="PRO_5045845461" evidence="1">
    <location>
        <begin position="26"/>
        <end position="206"/>
    </location>
</feature>